<organism evidence="2">
    <name type="scientific">Tetraselmis sp. GSL018</name>
    <dbReference type="NCBI Taxonomy" id="582737"/>
    <lineage>
        <taxon>Eukaryota</taxon>
        <taxon>Viridiplantae</taxon>
        <taxon>Chlorophyta</taxon>
        <taxon>core chlorophytes</taxon>
        <taxon>Chlorodendrophyceae</taxon>
        <taxon>Chlorodendrales</taxon>
        <taxon>Chlorodendraceae</taxon>
        <taxon>Tetraselmis</taxon>
    </lineage>
</organism>
<dbReference type="Pfam" id="PF13301">
    <property type="entry name" value="DUF4079"/>
    <property type="match status" value="1"/>
</dbReference>
<protein>
    <submittedName>
        <fullName evidence="2">Uncharacterized protein</fullName>
    </submittedName>
</protein>
<reference evidence="2" key="1">
    <citation type="submission" date="2014-05" db="EMBL/GenBank/DDBJ databases">
        <title>The transcriptome of the halophilic microalga Tetraselmis sp. GSL018 isolated from the Great Salt Lake, Utah.</title>
        <authorList>
            <person name="Jinkerson R.E."/>
            <person name="D'Adamo S."/>
            <person name="Posewitz M.C."/>
        </authorList>
    </citation>
    <scope>NUCLEOTIDE SEQUENCE</scope>
    <source>
        <strain evidence="2">GSL018</strain>
    </source>
</reference>
<dbReference type="EMBL" id="GBEZ01006473">
    <property type="protein sequence ID" value="JAC78930.1"/>
    <property type="molecule type" value="Transcribed_RNA"/>
</dbReference>
<keyword evidence="1" id="KW-0812">Transmembrane</keyword>
<dbReference type="GO" id="GO:0016020">
    <property type="term" value="C:membrane"/>
    <property type="evidence" value="ECO:0007669"/>
    <property type="project" value="TreeGrafter"/>
</dbReference>
<feature type="transmembrane region" description="Helical" evidence="1">
    <location>
        <begin position="133"/>
        <end position="153"/>
    </location>
</feature>
<feature type="transmembrane region" description="Helical" evidence="1">
    <location>
        <begin position="94"/>
        <end position="112"/>
    </location>
</feature>
<keyword evidence="1" id="KW-1133">Transmembrane helix</keyword>
<evidence type="ECO:0000313" key="2">
    <source>
        <dbReference type="EMBL" id="JAC78930.1"/>
    </source>
</evidence>
<feature type="transmembrane region" description="Helical" evidence="1">
    <location>
        <begin position="51"/>
        <end position="74"/>
    </location>
</feature>
<name>A0A061S7Q6_9CHLO</name>
<gene>
    <name evidence="2" type="ORF">TSPGSL018_13943</name>
</gene>
<dbReference type="PANTHER" id="PTHR36738:SF1">
    <property type="entry name" value="EXPRESSED PROTEIN"/>
    <property type="match status" value="1"/>
</dbReference>
<keyword evidence="1" id="KW-0472">Membrane</keyword>
<feature type="transmembrane region" description="Helical" evidence="1">
    <location>
        <begin position="197"/>
        <end position="218"/>
    </location>
</feature>
<accession>A0A061S7Q6</accession>
<dbReference type="PANTHER" id="PTHR36738">
    <property type="entry name" value="EXPRESSED PROTEIN"/>
    <property type="match status" value="1"/>
</dbReference>
<dbReference type="InterPro" id="IPR025067">
    <property type="entry name" value="DUF4079"/>
</dbReference>
<proteinExistence type="predicted"/>
<sequence>MNSVAKIQYTTKFPVSRLGRQGSVSVRAVARPQGAQQKARKFSTTGKELKLYSSAVPVVSAIAAGGIAGALQPAADYFNTLGLPEWLIHWGHPANMTVVLFAMGGYGSWLGWQIRVGDDEATIEKAVDLHPKLMVGMGFFFALGASGGMLSLLMQGKPIFNDAHVWTGLGGLSLLALQGMLALFFEDDPNARTAHAFFGTGVMALFVVHAFLGLQLGLSI</sequence>
<feature type="transmembrane region" description="Helical" evidence="1">
    <location>
        <begin position="165"/>
        <end position="185"/>
    </location>
</feature>
<dbReference type="Gene3D" id="1.20.120.1770">
    <property type="match status" value="1"/>
</dbReference>
<evidence type="ECO:0000256" key="1">
    <source>
        <dbReference type="SAM" id="Phobius"/>
    </source>
</evidence>
<dbReference type="AlphaFoldDB" id="A0A061S7Q6"/>